<keyword evidence="2" id="KW-1185">Reference proteome</keyword>
<organism evidence="1 2">
    <name type="scientific">Pyropia yezoensis</name>
    <name type="common">Susabi-nori</name>
    <name type="synonym">Porphyra yezoensis</name>
    <dbReference type="NCBI Taxonomy" id="2788"/>
    <lineage>
        <taxon>Eukaryota</taxon>
        <taxon>Rhodophyta</taxon>
        <taxon>Bangiophyceae</taxon>
        <taxon>Bangiales</taxon>
        <taxon>Bangiaceae</taxon>
        <taxon>Pyropia</taxon>
    </lineage>
</organism>
<dbReference type="EMBL" id="CM020620">
    <property type="protein sequence ID" value="KAK1868546.1"/>
    <property type="molecule type" value="Genomic_DNA"/>
</dbReference>
<evidence type="ECO:0000313" key="2">
    <source>
        <dbReference type="Proteomes" id="UP000798662"/>
    </source>
</evidence>
<name>A0ACC3CE68_PYRYE</name>
<reference evidence="1" key="1">
    <citation type="submission" date="2019-11" db="EMBL/GenBank/DDBJ databases">
        <title>Nori genome reveals adaptations in red seaweeds to the harsh intertidal environment.</title>
        <authorList>
            <person name="Wang D."/>
            <person name="Mao Y."/>
        </authorList>
    </citation>
    <scope>NUCLEOTIDE SEQUENCE</scope>
    <source>
        <tissue evidence="1">Gametophyte</tissue>
    </source>
</reference>
<sequence>MASSSVAAPGVDYGLPAADDADAWTDLMHPCAGRLQRVMTVRGGKRGAVMKKLHREPLRLVEVIVHCGLHYREVPDGGTTCTAPVPSHMPPLDGADKGFHFFPLLRYSAGSPRSWTVTLVDGTDGQGPPAMVGRWALKLVQAADRDRPLLLCAASEQDALEWQRQLHMRAAPLAAVWRRHVGMPDSGSAVASSSAGSAGSHVATVVVELYQEVRRVLANDVLASVAGVVHAASRDKVYNLAVAAGPLVGVALESLGFALRVFAAARGIFPAATHTARGLDDLLGLLCGHVLPALDYLGGSARVNVEDLFKRLGSLVAVAEVLAGELYHRMRSRRQRPVEAAERSLPDLPPNVYVDWDNADMPAVKLLEKVLRTNATSCAAVGAHGMGGVGKTLSCTLVAHQVVEQDAGRQRYPDGVHWVQLRQGIPETEVLRLFCALATTLEQRSCNAVDLDEAEKRLKVVLAAKSCLIICDDVWDRRWVVRLCAALSGSATPSRPSSSLLFSTRERSIANLSSEDRVVDVGPQHGPAESGIWLAHAEAGGAVATDKTDALVEEARSLCGGHTLALAVLGGLVHSRGWTQAVTRVRGRGRLIDAEIDTGLADSRTYNSLWACLHASYESLGGADHSRNILQRHFRALCVVRSKEQLPLLALEALWDEERAVAYRIALMLRDQSWVTLQGDEAGGTLQLGLHDLLVQFLSDPQVLRRQERQAAHCDLVAGYCRLNEISDPVETVDLGDRRVDLRPLWELPRDDYIERALCHLLHGGGRKHELHVMLHDMRFIASRVELGGGTCAVYRTDICDQKLPMLERVASVVEGAIANQTLPMDARLKQAAFEVAERCGGLSVDERLPLCRALWRHLCNSARAAYAGKPAVELCNSSSLKMPTELRNLNARVAVTSVCAVRNPSGDSLLVGACGKNLEVWKEDDGTRVVTLTGHTAGVMCLAVVGRDADGRSARVVSGSRDNTVRVWDVDGGSEPVVLEGHTSSVECLAVVGGDADERSARVVSGSHDHTVRVWDVDGGSEPVVLEGHTDWVSCVAVVGGDADGRSARVVSGSHDHTVRVWDVDGGSESVVLEGHTDWVNCVSVVGGDADGRSARVVSGSRDNTVRVWDVDGGTEPVVLEGHTGWVGCLAVVGGDANGRSARVVSGSRDNTVRVWDVDGGSEPVVLERHTD</sequence>
<dbReference type="Proteomes" id="UP000798662">
    <property type="component" value="Chromosome 3"/>
</dbReference>
<protein>
    <submittedName>
        <fullName evidence="1">Uncharacterized protein</fullName>
    </submittedName>
</protein>
<evidence type="ECO:0000313" key="1">
    <source>
        <dbReference type="EMBL" id="KAK1868546.1"/>
    </source>
</evidence>
<accession>A0ACC3CE68</accession>
<comment type="caution">
    <text evidence="1">The sequence shown here is derived from an EMBL/GenBank/DDBJ whole genome shotgun (WGS) entry which is preliminary data.</text>
</comment>
<gene>
    <name evidence="1" type="ORF">I4F81_011031</name>
</gene>
<proteinExistence type="predicted"/>